<sequence length="795" mass="88572">MKQSQASRRMPVVFVMMLLAAVAIILVRLAGAWLEDAQYCGEDGCLATLLAHWEWLSFPARALFCLIPVLLLATPPKRHARQGRVFRFWPLYFFLALLMLLTGLEYIYAVVGSAMAGSMSAFENFDPVQRLLYIVFFSPPIATVATVLLAWLPVSALCFAPEKDASATDSRGRRAFFAFSLFTAIFMVGLGWAHLYLVLFSDSDYVMFVGEWERTLGVSINWSILVTPIVLSLPVWVVAWWRDPGRSGLWRTIPVVLLALLLGATYALIGLLAALILSSDAFRRPEDLMHLVWGWLIWIWVANAMATWVAYVIVCGRRSRRESGNRALLPRAMLAMSNGLVVVVFYGVVGVIAAGKLGWTGSQPHRTVAADKANLAQIGTPYEGRCDGVVRAGGELWYLGYGDFWSGLKKLEKSGAVRDIAALVAGPDNPPYRTYSDHFTMLSRLTSDGALQPLFYVRGEACLISVPESRRVLLMTSLRNDTANPPATFESSDGGANWTEYTGKAFSSIDLNGAHFQADFVSRDELWLTYSPYEWGDRRPYIALSADGGDTAHSIAIPSESLSSLEDIMESLPAGSQVDVEQDQRVIYYLTYISKEKVVLWVSRMVGYHAPKDEAGKSRWHQAKRTDRLVLSHHGAGWTVDEVLHIDDLYIDGLAQAQGGPAYAVLDHEGARHGTIARLNAETLRWEPLPNTPDPFGLLGKSRIRNFWASRGTLVAEVDSDLKLPRWLRFGARDEFSVSAEAYYYSDDGGSNWHKLAIDDYPGVLGMDREQNRLYFQNYSRRTGTSPVYVLDLKP</sequence>
<feature type="transmembrane region" description="Helical" evidence="1">
    <location>
        <begin position="292"/>
        <end position="314"/>
    </location>
</feature>
<dbReference type="SUPFAM" id="SSF50939">
    <property type="entry name" value="Sialidases"/>
    <property type="match status" value="1"/>
</dbReference>
<dbReference type="Proteomes" id="UP000580517">
    <property type="component" value="Unassembled WGS sequence"/>
</dbReference>
<dbReference type="InterPro" id="IPR036278">
    <property type="entry name" value="Sialidase_sf"/>
</dbReference>
<feature type="transmembrane region" description="Helical" evidence="1">
    <location>
        <begin position="253"/>
        <end position="277"/>
    </location>
</feature>
<dbReference type="AlphaFoldDB" id="A0A853FBS2"/>
<reference evidence="2 3" key="1">
    <citation type="submission" date="2020-07" db="EMBL/GenBank/DDBJ databases">
        <title>Taxonomic revisions and descriptions of new bacterial species based on genomic comparisons in the high-G+C-content subgroup of the family Alcaligenaceae.</title>
        <authorList>
            <person name="Szabo A."/>
            <person name="Felfoldi T."/>
        </authorList>
    </citation>
    <scope>NUCLEOTIDE SEQUENCE [LARGE SCALE GENOMIC DNA]</scope>
    <source>
        <strain evidence="2 3">DSM 25264</strain>
    </source>
</reference>
<feature type="transmembrane region" description="Helical" evidence="1">
    <location>
        <begin position="335"/>
        <end position="359"/>
    </location>
</feature>
<feature type="transmembrane region" description="Helical" evidence="1">
    <location>
        <begin position="175"/>
        <end position="200"/>
    </location>
</feature>
<feature type="transmembrane region" description="Helical" evidence="1">
    <location>
        <begin position="12"/>
        <end position="33"/>
    </location>
</feature>
<dbReference type="EMBL" id="JACCEW010000003">
    <property type="protein sequence ID" value="NYT37369.1"/>
    <property type="molecule type" value="Genomic_DNA"/>
</dbReference>
<proteinExistence type="predicted"/>
<dbReference type="CDD" id="cd15482">
    <property type="entry name" value="Sialidase_non-viral"/>
    <property type="match status" value="1"/>
</dbReference>
<protein>
    <submittedName>
        <fullName evidence="2">Exo-alpha-sialidase</fullName>
    </submittedName>
</protein>
<dbReference type="OrthoDB" id="8649105at2"/>
<dbReference type="RefSeq" id="WP_129969487.1">
    <property type="nucleotide sequence ID" value="NZ_JACCEW010000003.1"/>
</dbReference>
<feature type="transmembrane region" description="Helical" evidence="1">
    <location>
        <begin position="220"/>
        <end position="241"/>
    </location>
</feature>
<feature type="transmembrane region" description="Helical" evidence="1">
    <location>
        <begin position="85"/>
        <end position="111"/>
    </location>
</feature>
<evidence type="ECO:0000313" key="2">
    <source>
        <dbReference type="EMBL" id="NYT37369.1"/>
    </source>
</evidence>
<comment type="caution">
    <text evidence="2">The sequence shown here is derived from an EMBL/GenBank/DDBJ whole genome shotgun (WGS) entry which is preliminary data.</text>
</comment>
<evidence type="ECO:0000313" key="3">
    <source>
        <dbReference type="Proteomes" id="UP000580517"/>
    </source>
</evidence>
<feature type="transmembrane region" description="Helical" evidence="1">
    <location>
        <begin position="53"/>
        <end position="73"/>
    </location>
</feature>
<keyword evidence="1" id="KW-0812">Transmembrane</keyword>
<keyword evidence="3" id="KW-1185">Reference proteome</keyword>
<evidence type="ECO:0000256" key="1">
    <source>
        <dbReference type="SAM" id="Phobius"/>
    </source>
</evidence>
<keyword evidence="1" id="KW-1133">Transmembrane helix</keyword>
<keyword evidence="1" id="KW-0472">Membrane</keyword>
<accession>A0A853FBS2</accession>
<feature type="transmembrane region" description="Helical" evidence="1">
    <location>
        <begin position="131"/>
        <end position="154"/>
    </location>
</feature>
<gene>
    <name evidence="2" type="ORF">H0A68_10835</name>
</gene>
<organism evidence="2 3">
    <name type="scientific">Allopusillimonas soli</name>
    <dbReference type="NCBI Taxonomy" id="659016"/>
    <lineage>
        <taxon>Bacteria</taxon>
        <taxon>Pseudomonadati</taxon>
        <taxon>Pseudomonadota</taxon>
        <taxon>Betaproteobacteria</taxon>
        <taxon>Burkholderiales</taxon>
        <taxon>Alcaligenaceae</taxon>
        <taxon>Allopusillimonas</taxon>
    </lineage>
</organism>
<name>A0A853FBS2_9BURK</name>